<dbReference type="Proteomes" id="UP001633002">
    <property type="component" value="Unassembled WGS sequence"/>
</dbReference>
<comment type="caution">
    <text evidence="1">The sequence shown here is derived from an EMBL/GenBank/DDBJ whole genome shotgun (WGS) entry which is preliminary data.</text>
</comment>
<evidence type="ECO:0000313" key="2">
    <source>
        <dbReference type="Proteomes" id="UP001633002"/>
    </source>
</evidence>
<protein>
    <submittedName>
        <fullName evidence="1">Uncharacterized protein</fullName>
    </submittedName>
</protein>
<name>A0ABD3GFC9_9MARC</name>
<evidence type="ECO:0000313" key="1">
    <source>
        <dbReference type="EMBL" id="KAL3676601.1"/>
    </source>
</evidence>
<sequence>MKTLQREQRAQISEINELGAKLKKLHENLPTEPTPEQLAEILEIEGDAPTKYFFKLHQKQIVQHQFSKFKLPDGSEMTCKTEITKEAARFFAALYSSENRTTESSRDIQLSNARLHNKITPAQRTMLEELPSSRELQDILHSFPKRKALGVDGANAEALQAVWDFTEQCYYQVLNQF</sequence>
<organism evidence="1 2">
    <name type="scientific">Riccia sorocarpa</name>
    <dbReference type="NCBI Taxonomy" id="122646"/>
    <lineage>
        <taxon>Eukaryota</taxon>
        <taxon>Viridiplantae</taxon>
        <taxon>Streptophyta</taxon>
        <taxon>Embryophyta</taxon>
        <taxon>Marchantiophyta</taxon>
        <taxon>Marchantiopsida</taxon>
        <taxon>Marchantiidae</taxon>
        <taxon>Marchantiales</taxon>
        <taxon>Ricciaceae</taxon>
        <taxon>Riccia</taxon>
    </lineage>
</organism>
<proteinExistence type="predicted"/>
<gene>
    <name evidence="1" type="ORF">R1sor_026549</name>
</gene>
<reference evidence="1 2" key="1">
    <citation type="submission" date="2024-09" db="EMBL/GenBank/DDBJ databases">
        <title>Chromosome-scale assembly of Riccia sorocarpa.</title>
        <authorList>
            <person name="Paukszto L."/>
        </authorList>
    </citation>
    <scope>NUCLEOTIDE SEQUENCE [LARGE SCALE GENOMIC DNA]</scope>
    <source>
        <strain evidence="1">LP-2024</strain>
        <tissue evidence="1">Aerial parts of the thallus</tissue>
    </source>
</reference>
<keyword evidence="2" id="KW-1185">Reference proteome</keyword>
<accession>A0ABD3GFC9</accession>
<dbReference type="AlphaFoldDB" id="A0ABD3GFC9"/>
<dbReference type="EMBL" id="JBJQOH010000008">
    <property type="protein sequence ID" value="KAL3676601.1"/>
    <property type="molecule type" value="Genomic_DNA"/>
</dbReference>